<gene>
    <name evidence="10" type="primary">leuD</name>
    <name evidence="12" type="ORF">BX592_1242</name>
</gene>
<feature type="domain" description="Aconitase A/isopropylmalate dehydratase small subunit swivel" evidence="11">
    <location>
        <begin position="1"/>
        <end position="132"/>
    </location>
</feature>
<dbReference type="EC" id="4.2.1.33" evidence="10"/>
<evidence type="ECO:0000256" key="2">
    <source>
        <dbReference type="ARBA" id="ARBA00002695"/>
    </source>
</evidence>
<evidence type="ECO:0000313" key="12">
    <source>
        <dbReference type="EMBL" id="TDY40489.1"/>
    </source>
</evidence>
<keyword evidence="9 10" id="KW-0100">Branched-chain amino acid biosynthesis</keyword>
<dbReference type="Gene3D" id="3.20.19.10">
    <property type="entry name" value="Aconitase, domain 4"/>
    <property type="match status" value="1"/>
</dbReference>
<sequence>MDKFTVHTGLVAPLDRENVDTDAMIPKQFLKSIKRTGFGPNAFDEWRYLDRGEPGMDHSKRPLNQDFVLNQPRYQGASILLARQNFGCGSSREHAPWALQQYGFRALIAPSFADIFYNNCFKNGLLPIVLTEQQVDHLFNETHAFNGFQLTIDLDAQVVRKTDCSAEYAFEVDAFRKYRLLNGFDDIGLTLRQADKIRQFEAERLTKQPWLNNRLVR</sequence>
<dbReference type="GO" id="GO:0009316">
    <property type="term" value="C:3-isopropylmalate dehydratase complex"/>
    <property type="evidence" value="ECO:0007669"/>
    <property type="project" value="InterPro"/>
</dbReference>
<comment type="caution">
    <text evidence="12">The sequence shown here is derived from an EMBL/GenBank/DDBJ whole genome shotgun (WGS) entry which is preliminary data.</text>
</comment>
<dbReference type="Proteomes" id="UP000295509">
    <property type="component" value="Unassembled WGS sequence"/>
</dbReference>
<dbReference type="RefSeq" id="WP_134196024.1">
    <property type="nucleotide sequence ID" value="NZ_JBHLUW010000036.1"/>
</dbReference>
<evidence type="ECO:0000256" key="9">
    <source>
        <dbReference type="ARBA" id="ARBA00023304"/>
    </source>
</evidence>
<dbReference type="InterPro" id="IPR000573">
    <property type="entry name" value="AconitaseA/IPMdHydase_ssu_swvl"/>
</dbReference>
<dbReference type="InterPro" id="IPR033940">
    <property type="entry name" value="IPMI_Swivel"/>
</dbReference>
<dbReference type="NCBIfam" id="NF002458">
    <property type="entry name" value="PRK01641.1"/>
    <property type="match status" value="1"/>
</dbReference>
<evidence type="ECO:0000256" key="5">
    <source>
        <dbReference type="ARBA" id="ARBA00011271"/>
    </source>
</evidence>
<dbReference type="UniPathway" id="UPA00048">
    <property type="reaction ID" value="UER00071"/>
</dbReference>
<dbReference type="NCBIfam" id="TIGR00171">
    <property type="entry name" value="leuD"/>
    <property type="match status" value="1"/>
</dbReference>
<evidence type="ECO:0000256" key="4">
    <source>
        <dbReference type="ARBA" id="ARBA00009845"/>
    </source>
</evidence>
<keyword evidence="8 10" id="KW-0456">Lyase</keyword>
<accession>A0A4R8LEC0</accession>
<keyword evidence="13" id="KW-1185">Reference proteome</keyword>
<dbReference type="Pfam" id="PF00694">
    <property type="entry name" value="Aconitase_C"/>
    <property type="match status" value="1"/>
</dbReference>
<comment type="function">
    <text evidence="2 10">Catalyzes the isomerization between 2-isopropylmalate and 3-isopropylmalate, via the formation of 2-isopropylmaleate.</text>
</comment>
<dbReference type="OrthoDB" id="9777465at2"/>
<comment type="pathway">
    <text evidence="3 10">Amino-acid biosynthesis; L-leucine biosynthesis; L-leucine from 3-methyl-2-oxobutanoate: step 2/4.</text>
</comment>
<dbReference type="HAMAP" id="MF_01031">
    <property type="entry name" value="LeuD_type1"/>
    <property type="match status" value="1"/>
</dbReference>
<comment type="catalytic activity">
    <reaction evidence="1 10">
        <text>(2R,3S)-3-isopropylmalate = (2S)-2-isopropylmalate</text>
        <dbReference type="Rhea" id="RHEA:32287"/>
        <dbReference type="ChEBI" id="CHEBI:1178"/>
        <dbReference type="ChEBI" id="CHEBI:35121"/>
        <dbReference type="EC" id="4.2.1.33"/>
    </reaction>
</comment>
<reference evidence="12 13" key="1">
    <citation type="submission" date="2019-03" db="EMBL/GenBank/DDBJ databases">
        <title>Genomic Encyclopedia of Type Strains, Phase III (KMG-III): the genomes of soil and plant-associated and newly described type strains.</title>
        <authorList>
            <person name="Whitman W."/>
        </authorList>
    </citation>
    <scope>NUCLEOTIDE SEQUENCE [LARGE SCALE GENOMIC DNA]</scope>
    <source>
        <strain evidence="12 13">LMG 29544</strain>
    </source>
</reference>
<dbReference type="FunFam" id="3.20.19.10:FF:000003">
    <property type="entry name" value="3-isopropylmalate dehydratase small subunit"/>
    <property type="match status" value="1"/>
</dbReference>
<evidence type="ECO:0000256" key="1">
    <source>
        <dbReference type="ARBA" id="ARBA00000491"/>
    </source>
</evidence>
<protein>
    <recommendedName>
        <fullName evidence="10">3-isopropylmalate dehydratase small subunit</fullName>
        <ecNumber evidence="10">4.2.1.33</ecNumber>
    </recommendedName>
    <alternativeName>
        <fullName evidence="10">Alpha-IPM isomerase</fullName>
        <shortName evidence="10">IPMI</shortName>
    </alternativeName>
    <alternativeName>
        <fullName evidence="10">Isopropylmalate isomerase</fullName>
    </alternativeName>
</protein>
<name>A0A4R8LEC0_9BURK</name>
<dbReference type="GO" id="GO:0003861">
    <property type="term" value="F:3-isopropylmalate dehydratase activity"/>
    <property type="evidence" value="ECO:0007669"/>
    <property type="project" value="UniProtKB-UniRule"/>
</dbReference>
<dbReference type="InterPro" id="IPR004431">
    <property type="entry name" value="3-IsopropMal_deHydase_ssu"/>
</dbReference>
<dbReference type="CDD" id="cd01577">
    <property type="entry name" value="IPMI_Swivel"/>
    <property type="match status" value="1"/>
</dbReference>
<dbReference type="AlphaFoldDB" id="A0A4R8LEC0"/>
<dbReference type="SUPFAM" id="SSF52016">
    <property type="entry name" value="LeuD/IlvD-like"/>
    <property type="match status" value="1"/>
</dbReference>
<evidence type="ECO:0000256" key="6">
    <source>
        <dbReference type="ARBA" id="ARBA00022430"/>
    </source>
</evidence>
<evidence type="ECO:0000256" key="8">
    <source>
        <dbReference type="ARBA" id="ARBA00023239"/>
    </source>
</evidence>
<keyword evidence="6 10" id="KW-0432">Leucine biosynthesis</keyword>
<dbReference type="PANTHER" id="PTHR43345:SF5">
    <property type="entry name" value="3-ISOPROPYLMALATE DEHYDRATASE SMALL SUBUNIT"/>
    <property type="match status" value="1"/>
</dbReference>
<organism evidence="12 13">
    <name type="scientific">Paraburkholderia rhizosphaerae</name>
    <dbReference type="NCBI Taxonomy" id="480658"/>
    <lineage>
        <taxon>Bacteria</taxon>
        <taxon>Pseudomonadati</taxon>
        <taxon>Pseudomonadota</taxon>
        <taxon>Betaproteobacteria</taxon>
        <taxon>Burkholderiales</taxon>
        <taxon>Burkholderiaceae</taxon>
        <taxon>Paraburkholderia</taxon>
    </lineage>
</organism>
<evidence type="ECO:0000256" key="7">
    <source>
        <dbReference type="ARBA" id="ARBA00022605"/>
    </source>
</evidence>
<dbReference type="InterPro" id="IPR015928">
    <property type="entry name" value="Aconitase/3IPM_dehydase_swvl"/>
</dbReference>
<dbReference type="InterPro" id="IPR050075">
    <property type="entry name" value="LeuD"/>
</dbReference>
<dbReference type="EMBL" id="SORE01000024">
    <property type="protein sequence ID" value="TDY40489.1"/>
    <property type="molecule type" value="Genomic_DNA"/>
</dbReference>
<dbReference type="PANTHER" id="PTHR43345">
    <property type="entry name" value="3-ISOPROPYLMALATE DEHYDRATASE SMALL SUBUNIT 2-RELATED-RELATED"/>
    <property type="match status" value="1"/>
</dbReference>
<dbReference type="GO" id="GO:0009098">
    <property type="term" value="P:L-leucine biosynthetic process"/>
    <property type="evidence" value="ECO:0007669"/>
    <property type="project" value="UniProtKB-UniRule"/>
</dbReference>
<evidence type="ECO:0000313" key="13">
    <source>
        <dbReference type="Proteomes" id="UP000295509"/>
    </source>
</evidence>
<evidence type="ECO:0000256" key="3">
    <source>
        <dbReference type="ARBA" id="ARBA00004729"/>
    </source>
</evidence>
<proteinExistence type="inferred from homology"/>
<comment type="similarity">
    <text evidence="4 10">Belongs to the LeuD family. LeuD type 1 subfamily.</text>
</comment>
<keyword evidence="7 10" id="KW-0028">Amino-acid biosynthesis</keyword>
<evidence type="ECO:0000259" key="11">
    <source>
        <dbReference type="Pfam" id="PF00694"/>
    </source>
</evidence>
<evidence type="ECO:0000256" key="10">
    <source>
        <dbReference type="HAMAP-Rule" id="MF_01031"/>
    </source>
</evidence>
<comment type="subunit">
    <text evidence="5 10">Heterodimer of LeuC and LeuD.</text>
</comment>